<organism evidence="1 2">
    <name type="scientific">Paenibacillus macquariensis</name>
    <dbReference type="NCBI Taxonomy" id="948756"/>
    <lineage>
        <taxon>Bacteria</taxon>
        <taxon>Bacillati</taxon>
        <taxon>Bacillota</taxon>
        <taxon>Bacilli</taxon>
        <taxon>Bacillales</taxon>
        <taxon>Paenibacillaceae</taxon>
        <taxon>Paenibacillus</taxon>
    </lineage>
</organism>
<reference evidence="1 2" key="1">
    <citation type="submission" date="2017-01" db="EMBL/GenBank/DDBJ databases">
        <authorList>
            <person name="Varghese N."/>
            <person name="Submissions S."/>
        </authorList>
    </citation>
    <scope>NUCLEOTIDE SEQUENCE [LARGE SCALE GENOMIC DNA]</scope>
    <source>
        <strain evidence="1 2">ATCC 23464</strain>
    </source>
</reference>
<dbReference type="InterPro" id="IPR009091">
    <property type="entry name" value="RCC1/BLIP-II"/>
</dbReference>
<keyword evidence="2" id="KW-1185">Reference proteome</keyword>
<accession>A0ABY1JUQ4</accession>
<evidence type="ECO:0000313" key="2">
    <source>
        <dbReference type="Proteomes" id="UP000186666"/>
    </source>
</evidence>
<sequence>MPKVVFNWKAVSAGPAHTLAHKEGGSLWGWGYNTKGQLGNGTNKNILIPIGKDND</sequence>
<gene>
    <name evidence="1" type="ORF">SAMN05421578_104125</name>
</gene>
<proteinExistence type="predicted"/>
<dbReference type="Pfam" id="PF13540">
    <property type="entry name" value="RCC1_2"/>
    <property type="match status" value="1"/>
</dbReference>
<name>A0ABY1JUQ4_9BACL</name>
<dbReference type="Gene3D" id="2.130.10.30">
    <property type="entry name" value="Regulator of chromosome condensation 1/beta-lactamase-inhibitor protein II"/>
    <property type="match status" value="1"/>
</dbReference>
<dbReference type="RefSeq" id="WP_082867481.1">
    <property type="nucleotide sequence ID" value="NZ_FTNK01000004.1"/>
</dbReference>
<dbReference type="Proteomes" id="UP000186666">
    <property type="component" value="Unassembled WGS sequence"/>
</dbReference>
<protein>
    <submittedName>
        <fullName evidence="1">Regulator of chromosome condensation (RCC1) repeat-containing protein</fullName>
    </submittedName>
</protein>
<dbReference type="SUPFAM" id="SSF50985">
    <property type="entry name" value="RCC1/BLIP-II"/>
    <property type="match status" value="1"/>
</dbReference>
<comment type="caution">
    <text evidence="1">The sequence shown here is derived from an EMBL/GenBank/DDBJ whole genome shotgun (WGS) entry which is preliminary data.</text>
</comment>
<dbReference type="EMBL" id="FTNK01000004">
    <property type="protein sequence ID" value="SIQ80419.1"/>
    <property type="molecule type" value="Genomic_DNA"/>
</dbReference>
<evidence type="ECO:0000313" key="1">
    <source>
        <dbReference type="EMBL" id="SIQ80419.1"/>
    </source>
</evidence>